<comment type="function">
    <text evidence="8">Claudins function as major constituents of the tight junction complexes that regulate the permeability of epithelia.</text>
</comment>
<evidence type="ECO:0000256" key="6">
    <source>
        <dbReference type="ARBA" id="ARBA00022989"/>
    </source>
</evidence>
<evidence type="ECO:0000256" key="5">
    <source>
        <dbReference type="ARBA" id="ARBA00022949"/>
    </source>
</evidence>
<comment type="subcellular location">
    <subcellularLocation>
        <location evidence="8">Cell junction</location>
        <location evidence="8">Tight junction</location>
    </subcellularLocation>
    <subcellularLocation>
        <location evidence="8">Cell membrane</location>
        <topology evidence="8">Multi-pass membrane protein</topology>
    </subcellularLocation>
</comment>
<evidence type="ECO:0000256" key="2">
    <source>
        <dbReference type="ARBA" id="ARBA00022427"/>
    </source>
</evidence>
<evidence type="ECO:0000313" key="9">
    <source>
        <dbReference type="Proteomes" id="UP000515159"/>
    </source>
</evidence>
<keyword evidence="6 8" id="KW-1133">Transmembrane helix</keyword>
<evidence type="ECO:0000256" key="4">
    <source>
        <dbReference type="ARBA" id="ARBA00022692"/>
    </source>
</evidence>
<dbReference type="PRINTS" id="PR01077">
    <property type="entry name" value="CLAUDIN"/>
</dbReference>
<dbReference type="GO" id="GO:0005198">
    <property type="term" value="F:structural molecule activity"/>
    <property type="evidence" value="ECO:0007669"/>
    <property type="project" value="InterPro"/>
</dbReference>
<feature type="transmembrane region" description="Helical" evidence="8">
    <location>
        <begin position="7"/>
        <end position="29"/>
    </location>
</feature>
<dbReference type="GO" id="GO:0005886">
    <property type="term" value="C:plasma membrane"/>
    <property type="evidence" value="ECO:0007669"/>
    <property type="project" value="UniProtKB-SubCell"/>
</dbReference>
<sequence>MSAGLEITGFLLSLTGWLIIGASLSNSYWKVSSQKENVITTSNFYENLWKSCASESTGISNCKSFTSLLSLPAYIQACRALMIISIILGLLATVISLVGLKCIKVGSNDERKKGMIALVGGLSFILAGLCSMVAISWYAGIITAQFFDPLHGGTKYELGSALYLGWAGSILAILGGAFLCCSYKGKKKSKPSIYRNDYSTAQNASSGFMGTRNSKNTMASRAYV</sequence>
<dbReference type="RefSeq" id="XP_033813661.1">
    <property type="nucleotide sequence ID" value="XM_033957770.1"/>
</dbReference>
<accession>A0A6P8SBT0</accession>
<reference evidence="10" key="1">
    <citation type="submission" date="2025-08" db="UniProtKB">
        <authorList>
            <consortium name="RefSeq"/>
        </authorList>
    </citation>
    <scope>IDENTIFICATION</scope>
</reference>
<evidence type="ECO:0000256" key="1">
    <source>
        <dbReference type="ARBA" id="ARBA00008295"/>
    </source>
</evidence>
<evidence type="ECO:0000313" key="10">
    <source>
        <dbReference type="RefSeq" id="XP_033813661.1"/>
    </source>
</evidence>
<keyword evidence="3 8" id="KW-1003">Cell membrane</keyword>
<keyword evidence="7 8" id="KW-0472">Membrane</keyword>
<proteinExistence type="inferred from homology"/>
<evidence type="ECO:0000256" key="7">
    <source>
        <dbReference type="ARBA" id="ARBA00023136"/>
    </source>
</evidence>
<gene>
    <name evidence="10" type="primary">LOC117366432</name>
</gene>
<comment type="similarity">
    <text evidence="1 8">Belongs to the claudin family.</text>
</comment>
<organism evidence="9 10">
    <name type="scientific">Geotrypetes seraphini</name>
    <name type="common">Gaboon caecilian</name>
    <name type="synonym">Caecilia seraphini</name>
    <dbReference type="NCBI Taxonomy" id="260995"/>
    <lineage>
        <taxon>Eukaryota</taxon>
        <taxon>Metazoa</taxon>
        <taxon>Chordata</taxon>
        <taxon>Craniata</taxon>
        <taxon>Vertebrata</taxon>
        <taxon>Euteleostomi</taxon>
        <taxon>Amphibia</taxon>
        <taxon>Gymnophiona</taxon>
        <taxon>Geotrypetes</taxon>
    </lineage>
</organism>
<dbReference type="Pfam" id="PF00822">
    <property type="entry name" value="PMP22_Claudin"/>
    <property type="match status" value="1"/>
</dbReference>
<keyword evidence="4 8" id="KW-0812">Transmembrane</keyword>
<feature type="transmembrane region" description="Helical" evidence="8">
    <location>
        <begin position="115"/>
        <end position="141"/>
    </location>
</feature>
<name>A0A6P8SBT0_GEOSA</name>
<feature type="transmembrane region" description="Helical" evidence="8">
    <location>
        <begin position="161"/>
        <end position="181"/>
    </location>
</feature>
<dbReference type="InterPro" id="IPR017974">
    <property type="entry name" value="Claudin_CS"/>
</dbReference>
<dbReference type="GeneID" id="117366432"/>
<feature type="transmembrane region" description="Helical" evidence="8">
    <location>
        <begin position="80"/>
        <end position="103"/>
    </location>
</feature>
<keyword evidence="9" id="KW-1185">Reference proteome</keyword>
<keyword evidence="2 8" id="KW-0796">Tight junction</keyword>
<dbReference type="InterPro" id="IPR004031">
    <property type="entry name" value="PMP22/EMP/MP20/Claudin"/>
</dbReference>
<protein>
    <recommendedName>
        <fullName evidence="8">Claudin</fullName>
    </recommendedName>
</protein>
<dbReference type="FunFam" id="1.20.140.150:FF:000001">
    <property type="entry name" value="Claudin"/>
    <property type="match status" value="1"/>
</dbReference>
<dbReference type="OrthoDB" id="9933182at2759"/>
<dbReference type="InParanoid" id="A0A6P8SBT0"/>
<dbReference type="PANTHER" id="PTHR12002">
    <property type="entry name" value="CLAUDIN"/>
    <property type="match status" value="1"/>
</dbReference>
<keyword evidence="5 8" id="KW-0965">Cell junction</keyword>
<dbReference type="Gene3D" id="1.20.140.150">
    <property type="match status" value="1"/>
</dbReference>
<dbReference type="KEGG" id="gsh:117366432"/>
<dbReference type="Proteomes" id="UP000515159">
    <property type="component" value="Chromosome 9"/>
</dbReference>
<evidence type="ECO:0000256" key="8">
    <source>
        <dbReference type="RuleBase" id="RU060637"/>
    </source>
</evidence>
<dbReference type="AlphaFoldDB" id="A0A6P8SBT0"/>
<evidence type="ECO:0000256" key="3">
    <source>
        <dbReference type="ARBA" id="ARBA00022475"/>
    </source>
</evidence>
<dbReference type="PROSITE" id="PS01346">
    <property type="entry name" value="CLAUDIN"/>
    <property type="match status" value="1"/>
</dbReference>
<dbReference type="InterPro" id="IPR006187">
    <property type="entry name" value="Claudin"/>
</dbReference>
<dbReference type="GO" id="GO:0005923">
    <property type="term" value="C:bicellular tight junction"/>
    <property type="evidence" value="ECO:0007669"/>
    <property type="project" value="UniProtKB-SubCell"/>
</dbReference>